<keyword evidence="6" id="KW-1185">Reference proteome</keyword>
<feature type="binding site" evidence="4">
    <location>
        <position position="70"/>
    </location>
    <ligand>
        <name>Mg(2+)</name>
        <dbReference type="ChEBI" id="CHEBI:18420"/>
    </ligand>
</feature>
<keyword evidence="1 3" id="KW-0547">Nucleotide-binding</keyword>
<evidence type="ECO:0000313" key="6">
    <source>
        <dbReference type="Proteomes" id="UP000796880"/>
    </source>
</evidence>
<dbReference type="Pfam" id="PF00025">
    <property type="entry name" value="Arf"/>
    <property type="match status" value="1"/>
</dbReference>
<feature type="binding site" evidence="3">
    <location>
        <begin position="47"/>
        <end position="52"/>
    </location>
    <ligand>
        <name>GTP</name>
        <dbReference type="ChEBI" id="CHEBI:37565"/>
    </ligand>
</feature>
<dbReference type="GO" id="GO:0003924">
    <property type="term" value="F:GTPase activity"/>
    <property type="evidence" value="ECO:0007669"/>
    <property type="project" value="InterPro"/>
</dbReference>
<dbReference type="InterPro" id="IPR027417">
    <property type="entry name" value="P-loop_NTPase"/>
</dbReference>
<proteinExistence type="predicted"/>
<dbReference type="Proteomes" id="UP000796880">
    <property type="component" value="Unassembled WGS sequence"/>
</dbReference>
<feature type="binding site" evidence="4">
    <location>
        <position position="52"/>
    </location>
    <ligand>
        <name>Mg(2+)</name>
        <dbReference type="ChEBI" id="CHEBI:18420"/>
    </ligand>
</feature>
<dbReference type="EMBL" id="VOIH02000009">
    <property type="protein sequence ID" value="KAF3436733.1"/>
    <property type="molecule type" value="Genomic_DNA"/>
</dbReference>
<evidence type="ECO:0000256" key="2">
    <source>
        <dbReference type="ARBA" id="ARBA00023134"/>
    </source>
</evidence>
<keyword evidence="4" id="KW-0479">Metal-binding</keyword>
<evidence type="ECO:0000256" key="3">
    <source>
        <dbReference type="PIRSR" id="PIRSR606689-1"/>
    </source>
</evidence>
<dbReference type="GO" id="GO:0005525">
    <property type="term" value="F:GTP binding"/>
    <property type="evidence" value="ECO:0007669"/>
    <property type="project" value="UniProtKB-KW"/>
</dbReference>
<evidence type="ECO:0000313" key="5">
    <source>
        <dbReference type="EMBL" id="KAF3436733.1"/>
    </source>
</evidence>
<gene>
    <name evidence="5" type="ORF">FNV43_RR19480</name>
</gene>
<dbReference type="AlphaFoldDB" id="A0A8K0DWW4"/>
<dbReference type="Gene3D" id="3.40.50.300">
    <property type="entry name" value="P-loop containing nucleotide triphosphate hydrolases"/>
    <property type="match status" value="1"/>
</dbReference>
<organism evidence="5 6">
    <name type="scientific">Rhamnella rubrinervis</name>
    <dbReference type="NCBI Taxonomy" id="2594499"/>
    <lineage>
        <taxon>Eukaryota</taxon>
        <taxon>Viridiplantae</taxon>
        <taxon>Streptophyta</taxon>
        <taxon>Embryophyta</taxon>
        <taxon>Tracheophyta</taxon>
        <taxon>Spermatophyta</taxon>
        <taxon>Magnoliopsida</taxon>
        <taxon>eudicotyledons</taxon>
        <taxon>Gunneridae</taxon>
        <taxon>Pentapetalae</taxon>
        <taxon>rosids</taxon>
        <taxon>fabids</taxon>
        <taxon>Rosales</taxon>
        <taxon>Rhamnaceae</taxon>
        <taxon>rhamnoid group</taxon>
        <taxon>Rhamneae</taxon>
        <taxon>Rhamnella</taxon>
    </lineage>
</organism>
<protein>
    <submittedName>
        <fullName evidence="5">Uncharacterized protein</fullName>
    </submittedName>
</protein>
<name>A0A8K0DWW4_9ROSA</name>
<sequence length="193" mass="21572">MFLLKKWRKDVNNATKGASKPQTSGGNLADVFSLLSNKEDIIIVMFGLHGTSSILELMADQLGSSHVTCTPKGLKYKNVEFVVCLDLKDEEITHVFPNNSGIIFVVDNNHTAGSQPLLYEILNEHELKDVVLLVLLTYCINNSVVEDIVDEITNNLILPVVNNDRRWTIIALTLTDEEVNFSSKFPGYDFSRS</sequence>
<comment type="caution">
    <text evidence="5">The sequence shown here is derived from an EMBL/GenBank/DDBJ whole genome shotgun (WGS) entry which is preliminary data.</text>
</comment>
<accession>A0A8K0DWW4</accession>
<evidence type="ECO:0000256" key="1">
    <source>
        <dbReference type="ARBA" id="ARBA00022741"/>
    </source>
</evidence>
<keyword evidence="4" id="KW-0460">Magnesium</keyword>
<keyword evidence="2 3" id="KW-0342">GTP-binding</keyword>
<evidence type="ECO:0000256" key="4">
    <source>
        <dbReference type="PIRSR" id="PIRSR606689-2"/>
    </source>
</evidence>
<dbReference type="InterPro" id="IPR006689">
    <property type="entry name" value="Small_GTPase_ARF/SAR"/>
</dbReference>
<dbReference type="GO" id="GO:0046872">
    <property type="term" value="F:metal ion binding"/>
    <property type="evidence" value="ECO:0007669"/>
    <property type="project" value="UniProtKB-KW"/>
</dbReference>
<reference evidence="5" key="1">
    <citation type="submission" date="2020-03" db="EMBL/GenBank/DDBJ databases">
        <title>A high-quality chromosome-level genome assembly of a woody plant with both climbing and erect habits, Rhamnella rubrinervis.</title>
        <authorList>
            <person name="Lu Z."/>
            <person name="Yang Y."/>
            <person name="Zhu X."/>
            <person name="Sun Y."/>
        </authorList>
    </citation>
    <scope>NUCLEOTIDE SEQUENCE</scope>
    <source>
        <strain evidence="5">BYM</strain>
        <tissue evidence="5">Leaf</tissue>
    </source>
</reference>